<reference evidence="3 6" key="2">
    <citation type="submission" date="2020-07" db="EMBL/GenBank/DDBJ databases">
        <title>Sequencing the genomes of 1000 actinobacteria strains.</title>
        <authorList>
            <person name="Klenk H.-P."/>
        </authorList>
    </citation>
    <scope>NUCLEOTIDE SEQUENCE [LARGE SCALE GENOMIC DNA]</scope>
    <source>
        <strain evidence="3 6">DSM 45117</strain>
    </source>
</reference>
<dbReference type="RefSeq" id="WP_092882608.1">
    <property type="nucleotide sequence ID" value="NZ_FOOI01000004.1"/>
</dbReference>
<evidence type="ECO:0000313" key="4">
    <source>
        <dbReference type="EMBL" id="SFG14872.1"/>
    </source>
</evidence>
<feature type="compositionally biased region" description="Polar residues" evidence="1">
    <location>
        <begin position="45"/>
        <end position="55"/>
    </location>
</feature>
<feature type="chain" id="PRO_5011790320" evidence="2">
    <location>
        <begin position="38"/>
        <end position="96"/>
    </location>
</feature>
<proteinExistence type="predicted"/>
<organism evidence="4 5">
    <name type="scientific">Actinopolymorpha cephalotaxi</name>
    <dbReference type="NCBI Taxonomy" id="504797"/>
    <lineage>
        <taxon>Bacteria</taxon>
        <taxon>Bacillati</taxon>
        <taxon>Actinomycetota</taxon>
        <taxon>Actinomycetes</taxon>
        <taxon>Propionibacteriales</taxon>
        <taxon>Actinopolymorphaceae</taxon>
        <taxon>Actinopolymorpha</taxon>
    </lineage>
</organism>
<accession>A0A1I2PFE0</accession>
<dbReference type="EMBL" id="JACBZA010000001">
    <property type="protein sequence ID" value="NYH83626.1"/>
    <property type="molecule type" value="Genomic_DNA"/>
</dbReference>
<protein>
    <submittedName>
        <fullName evidence="4">Uncharacterized protein</fullName>
    </submittedName>
</protein>
<reference evidence="4 5" key="1">
    <citation type="submission" date="2016-10" db="EMBL/GenBank/DDBJ databases">
        <authorList>
            <person name="de Groot N.N."/>
        </authorList>
    </citation>
    <scope>NUCLEOTIDE SEQUENCE [LARGE SCALE GENOMIC DNA]</scope>
    <source>
        <strain evidence="4 5">CPCC 202808</strain>
    </source>
</reference>
<dbReference type="OrthoDB" id="9806701at2"/>
<evidence type="ECO:0000256" key="2">
    <source>
        <dbReference type="SAM" id="SignalP"/>
    </source>
</evidence>
<evidence type="ECO:0000256" key="1">
    <source>
        <dbReference type="SAM" id="MobiDB-lite"/>
    </source>
</evidence>
<gene>
    <name evidence="3" type="ORF">FHR37_002477</name>
    <name evidence="4" type="ORF">SAMN05421678_104122</name>
</gene>
<evidence type="ECO:0000313" key="3">
    <source>
        <dbReference type="EMBL" id="NYH83626.1"/>
    </source>
</evidence>
<dbReference type="Proteomes" id="UP000533017">
    <property type="component" value="Unassembled WGS sequence"/>
</dbReference>
<feature type="region of interest" description="Disordered" evidence="1">
    <location>
        <begin position="35"/>
        <end position="74"/>
    </location>
</feature>
<evidence type="ECO:0000313" key="6">
    <source>
        <dbReference type="Proteomes" id="UP000533017"/>
    </source>
</evidence>
<keyword evidence="6" id="KW-1185">Reference proteome</keyword>
<feature type="signal peptide" evidence="2">
    <location>
        <begin position="1"/>
        <end position="37"/>
    </location>
</feature>
<dbReference type="EMBL" id="FOOI01000004">
    <property type="protein sequence ID" value="SFG14872.1"/>
    <property type="molecule type" value="Genomic_DNA"/>
</dbReference>
<dbReference type="Proteomes" id="UP000199052">
    <property type="component" value="Unassembled WGS sequence"/>
</dbReference>
<sequence>MRLGRRPFRLVLLLAAATAVVSGSLPALLWGAPPAAAQEAPAAPSTGQPATTTYDSFRPGQPWLDTGGKPIQAHGGQVVVTEDTDGSWCRSSRGTS</sequence>
<name>A0A1I2PFE0_9ACTN</name>
<keyword evidence="2" id="KW-0732">Signal</keyword>
<dbReference type="AlphaFoldDB" id="A0A1I2PFE0"/>
<evidence type="ECO:0000313" key="5">
    <source>
        <dbReference type="Proteomes" id="UP000199052"/>
    </source>
</evidence>
<dbReference type="STRING" id="504797.SAMN05421678_104122"/>
<feature type="compositionally biased region" description="Low complexity" evidence="1">
    <location>
        <begin position="35"/>
        <end position="44"/>
    </location>
</feature>